<evidence type="ECO:0000313" key="5">
    <source>
        <dbReference type="Proteomes" id="UP000280008"/>
    </source>
</evidence>
<keyword evidence="2 4" id="KW-0808">Transferase</keyword>
<dbReference type="OrthoDB" id="9765330at2"/>
<dbReference type="Gene3D" id="3.40.50.2000">
    <property type="entry name" value="Glycogen Phosphorylase B"/>
    <property type="match status" value="2"/>
</dbReference>
<dbReference type="GO" id="GO:0016758">
    <property type="term" value="F:hexosyltransferase activity"/>
    <property type="evidence" value="ECO:0007669"/>
    <property type="project" value="TreeGrafter"/>
</dbReference>
<protein>
    <recommendedName>
        <fullName evidence="1">D-inositol 3-phosphate glycosyltransferase</fullName>
    </recommendedName>
</protein>
<feature type="domain" description="Glycosyl transferase family 1" evidence="3">
    <location>
        <begin position="161"/>
        <end position="317"/>
    </location>
</feature>
<sequence length="349" mass="36255">MSGMVSFSDSIAFVVPATIDDDERVSGGNLYDRRLRDGLRAAGLRVETVAVDAEGAAAAVRGLRGGRTVIVDGLAGSWAPAHLVELTRRAHVIVLAHMLPHTPAEWTAFCVADGVVATSEWTRAALVAHGVRRERVSVARPGVDERHRLAATTALSPGGGRLLCVGTLAEHKGQHALVAALGTLGDVAGWTLEVAGSADTDPAYASSLVTAALATAIADRLTFSGVVTGPALDRAYDRADLVVAPSLSESYGMAVAEAQARGIPVLVSDAGGLVEAARHADAALRVPAGDVPALAAALRRWLGDRDLRDALAAGARDRRHEARAWDDTVSDVVRALPRVARGARDEVPA</sequence>
<dbReference type="InterPro" id="IPR001296">
    <property type="entry name" value="Glyco_trans_1"/>
</dbReference>
<evidence type="ECO:0000256" key="2">
    <source>
        <dbReference type="ARBA" id="ARBA00022679"/>
    </source>
</evidence>
<dbReference type="CDD" id="cd03801">
    <property type="entry name" value="GT4_PimA-like"/>
    <property type="match status" value="1"/>
</dbReference>
<evidence type="ECO:0000256" key="1">
    <source>
        <dbReference type="ARBA" id="ARBA00021292"/>
    </source>
</evidence>
<comment type="caution">
    <text evidence="4">The sequence shown here is derived from an EMBL/GenBank/DDBJ whole genome shotgun (WGS) entry which is preliminary data.</text>
</comment>
<dbReference type="AlphaFoldDB" id="A0A495IIK3"/>
<evidence type="ECO:0000259" key="3">
    <source>
        <dbReference type="Pfam" id="PF00534"/>
    </source>
</evidence>
<dbReference type="EMBL" id="RBKS01000001">
    <property type="protein sequence ID" value="RKR75248.1"/>
    <property type="molecule type" value="Genomic_DNA"/>
</dbReference>
<gene>
    <name evidence="4" type="ORF">C8E83_2386</name>
</gene>
<evidence type="ECO:0000313" key="4">
    <source>
        <dbReference type="EMBL" id="RKR75248.1"/>
    </source>
</evidence>
<reference evidence="4 5" key="1">
    <citation type="submission" date="2018-10" db="EMBL/GenBank/DDBJ databases">
        <title>Sequencing the genomes of 1000 actinobacteria strains.</title>
        <authorList>
            <person name="Klenk H.-P."/>
        </authorList>
    </citation>
    <scope>NUCLEOTIDE SEQUENCE [LARGE SCALE GENOMIC DNA]</scope>
    <source>
        <strain evidence="4 5">DSM 17894</strain>
    </source>
</reference>
<dbReference type="InterPro" id="IPR050194">
    <property type="entry name" value="Glycosyltransferase_grp1"/>
</dbReference>
<dbReference type="SUPFAM" id="SSF53756">
    <property type="entry name" value="UDP-Glycosyltransferase/glycogen phosphorylase"/>
    <property type="match status" value="1"/>
</dbReference>
<keyword evidence="5" id="KW-1185">Reference proteome</keyword>
<dbReference type="PANTHER" id="PTHR45947">
    <property type="entry name" value="SULFOQUINOVOSYL TRANSFERASE SQD2"/>
    <property type="match status" value="1"/>
</dbReference>
<name>A0A495IIK3_9MICO</name>
<organism evidence="4 5">
    <name type="scientific">Frondihabitans australicus</name>
    <dbReference type="NCBI Taxonomy" id="386892"/>
    <lineage>
        <taxon>Bacteria</taxon>
        <taxon>Bacillati</taxon>
        <taxon>Actinomycetota</taxon>
        <taxon>Actinomycetes</taxon>
        <taxon>Micrococcales</taxon>
        <taxon>Microbacteriaceae</taxon>
        <taxon>Frondihabitans</taxon>
    </lineage>
</organism>
<dbReference type="RefSeq" id="WP_147430164.1">
    <property type="nucleotide sequence ID" value="NZ_RBKS01000001.1"/>
</dbReference>
<proteinExistence type="predicted"/>
<dbReference type="PANTHER" id="PTHR45947:SF3">
    <property type="entry name" value="SULFOQUINOVOSYL TRANSFERASE SQD2"/>
    <property type="match status" value="1"/>
</dbReference>
<dbReference type="Proteomes" id="UP000280008">
    <property type="component" value="Unassembled WGS sequence"/>
</dbReference>
<accession>A0A495IIK3</accession>
<dbReference type="Pfam" id="PF00534">
    <property type="entry name" value="Glycos_transf_1"/>
    <property type="match status" value="1"/>
</dbReference>